<name>T1AYU6_9ZZZZ</name>
<sequence length="159" mass="17174">MKRLAFALLVLGSLFALGASAAPLEKPYNPKADAKAEVQAAMQAARADHKPVLIFFGANWCPDCRALAKSLSGGKNAALMRQHFNIVKVDVGNFDRNLDVAERYGDPIRKGIPAAVIVSPEGKLLYATQAGELANARRMSNAGVHAFFEQTLKRIDTTH</sequence>
<accession>T1AYU6</accession>
<dbReference type="InterPro" id="IPR051099">
    <property type="entry name" value="AGR/TXD"/>
</dbReference>
<evidence type="ECO:0000259" key="2">
    <source>
        <dbReference type="PROSITE" id="PS51352"/>
    </source>
</evidence>
<dbReference type="EMBL" id="AUZY01008116">
    <property type="protein sequence ID" value="EQD47275.1"/>
    <property type="molecule type" value="Genomic_DNA"/>
</dbReference>
<dbReference type="PANTHER" id="PTHR15337:SF11">
    <property type="entry name" value="THIOREDOXIN DOMAIN-CONTAINING PROTEIN"/>
    <property type="match status" value="1"/>
</dbReference>
<dbReference type="AlphaFoldDB" id="T1AYU6"/>
<keyword evidence="3" id="KW-0413">Isomerase</keyword>
<dbReference type="PROSITE" id="PS51352">
    <property type="entry name" value="THIOREDOXIN_2"/>
    <property type="match status" value="1"/>
</dbReference>
<reference evidence="3" key="1">
    <citation type="submission" date="2013-08" db="EMBL/GenBank/DDBJ databases">
        <authorList>
            <person name="Mendez C."/>
            <person name="Richter M."/>
            <person name="Ferrer M."/>
            <person name="Sanchez J."/>
        </authorList>
    </citation>
    <scope>NUCLEOTIDE SEQUENCE</scope>
</reference>
<evidence type="ECO:0000313" key="3">
    <source>
        <dbReference type="EMBL" id="EQD47275.1"/>
    </source>
</evidence>
<dbReference type="CDD" id="cd02947">
    <property type="entry name" value="TRX_family"/>
    <property type="match status" value="1"/>
</dbReference>
<evidence type="ECO:0000256" key="1">
    <source>
        <dbReference type="ARBA" id="ARBA00022729"/>
    </source>
</evidence>
<dbReference type="Pfam" id="PF13899">
    <property type="entry name" value="Thioredoxin_7"/>
    <property type="match status" value="1"/>
</dbReference>
<organism evidence="3">
    <name type="scientific">mine drainage metagenome</name>
    <dbReference type="NCBI Taxonomy" id="410659"/>
    <lineage>
        <taxon>unclassified sequences</taxon>
        <taxon>metagenomes</taxon>
        <taxon>ecological metagenomes</taxon>
    </lineage>
</organism>
<feature type="domain" description="Thioredoxin" evidence="2">
    <location>
        <begin position="15"/>
        <end position="153"/>
    </location>
</feature>
<dbReference type="InterPro" id="IPR013766">
    <property type="entry name" value="Thioredoxin_domain"/>
</dbReference>
<dbReference type="InterPro" id="IPR036249">
    <property type="entry name" value="Thioredoxin-like_sf"/>
</dbReference>
<comment type="caution">
    <text evidence="3">The sequence shown here is derived from an EMBL/GenBank/DDBJ whole genome shotgun (WGS) entry which is preliminary data.</text>
</comment>
<proteinExistence type="predicted"/>
<dbReference type="PANTHER" id="PTHR15337">
    <property type="entry name" value="ANTERIOR GRADIENT PROTEIN-RELATED"/>
    <property type="match status" value="1"/>
</dbReference>
<dbReference type="GO" id="GO:0016853">
    <property type="term" value="F:isomerase activity"/>
    <property type="evidence" value="ECO:0007669"/>
    <property type="project" value="UniProtKB-KW"/>
</dbReference>
<keyword evidence="1" id="KW-0732">Signal</keyword>
<protein>
    <submittedName>
        <fullName evidence="3">Disulfide isomerase</fullName>
    </submittedName>
</protein>
<dbReference type="Gene3D" id="3.40.30.10">
    <property type="entry name" value="Glutaredoxin"/>
    <property type="match status" value="1"/>
</dbReference>
<reference evidence="3" key="2">
    <citation type="journal article" date="2014" name="ISME J.">
        <title>Microbial stratification in low pH oxic and suboxic macroscopic growths along an acid mine drainage.</title>
        <authorList>
            <person name="Mendez-Garcia C."/>
            <person name="Mesa V."/>
            <person name="Sprenger R.R."/>
            <person name="Richter M."/>
            <person name="Diez M.S."/>
            <person name="Solano J."/>
            <person name="Bargiela R."/>
            <person name="Golyshina O.V."/>
            <person name="Manteca A."/>
            <person name="Ramos J.L."/>
            <person name="Gallego J.R."/>
            <person name="Llorente I."/>
            <person name="Martins Dos Santos V.A."/>
            <person name="Jensen O.N."/>
            <person name="Pelaez A.I."/>
            <person name="Sanchez J."/>
            <person name="Ferrer M."/>
        </authorList>
    </citation>
    <scope>NUCLEOTIDE SEQUENCE</scope>
</reference>
<gene>
    <name evidence="3" type="ORF">B1B_12398</name>
</gene>
<dbReference type="SUPFAM" id="SSF52833">
    <property type="entry name" value="Thioredoxin-like"/>
    <property type="match status" value="1"/>
</dbReference>